<organism evidence="1 2">
    <name type="scientific">Vulcanisaeta moutnovskia (strain 768-28)</name>
    <dbReference type="NCBI Taxonomy" id="985053"/>
    <lineage>
        <taxon>Archaea</taxon>
        <taxon>Thermoproteota</taxon>
        <taxon>Thermoprotei</taxon>
        <taxon>Thermoproteales</taxon>
        <taxon>Thermoproteaceae</taxon>
        <taxon>Vulcanisaeta</taxon>
    </lineage>
</organism>
<dbReference type="RefSeq" id="WP_013604768.1">
    <property type="nucleotide sequence ID" value="NC_015151.1"/>
</dbReference>
<dbReference type="STRING" id="985053.VMUT_1401"/>
<gene>
    <name evidence="1" type="ordered locus">VMUT_1401</name>
</gene>
<dbReference type="OrthoDB" id="19284at2157"/>
<accession>F0QT17</accession>
<dbReference type="Proteomes" id="UP000007485">
    <property type="component" value="Chromosome"/>
</dbReference>
<sequence length="264" mass="29643">MVLPRWVWDYIRTIMEGGTYAELRGWFRDPVAPRHSARPTVSEVSSPCPTKRDAYLRRVTKIPMEDTEVLRLGRLIHEVFLTPFRESIPFSQLDTKFESIINEYGDLGVRYRAQLYEVYIKAVTMALNAREEGIPISVEPAIPGAPIGLSDIVKPDILVGFIPVELVTSSLTEELTSRKDIAVTAYALAIEAWIGHPVDIGVVLHVSINGKPRLTWRVIKIDDTLRRAFLDMRDTVARIIEHGDDPGPASSCSRTCPFYGVCHG</sequence>
<proteinExistence type="predicted"/>
<dbReference type="eggNOG" id="arCOG04195">
    <property type="taxonomic scope" value="Archaea"/>
</dbReference>
<dbReference type="HOGENOM" id="CLU_905009_0_0_2"/>
<reference evidence="1 2" key="1">
    <citation type="journal article" date="2011" name="J. Bacteriol.">
        <title>Complete genome sequence of 'Vulcanisaeta moutnovskia' strain 768-28, a novel member of the hyperthermophilic crenarchaeal genus vulcanisaeta.</title>
        <authorList>
            <person name="Gumerov V.M."/>
            <person name="Mardanov A.V."/>
            <person name="Beletsky A.V."/>
            <person name="Prokofeva M.I."/>
            <person name="Bonch-Osmolovskaya E.A."/>
            <person name="Ravin N.V."/>
            <person name="Skryabin K.G."/>
        </authorList>
    </citation>
    <scope>NUCLEOTIDE SEQUENCE [LARGE SCALE GENOMIC DNA]</scope>
    <source>
        <strain evidence="1 2">768-28</strain>
    </source>
</reference>
<dbReference type="KEGG" id="vmo:VMUT_1401"/>
<dbReference type="EMBL" id="CP002529">
    <property type="protein sequence ID" value="ADY01606.1"/>
    <property type="molecule type" value="Genomic_DNA"/>
</dbReference>
<protein>
    <submittedName>
        <fullName evidence="1">Csa1 family CRISPR-associated protein</fullName>
    </submittedName>
</protein>
<name>F0QT17_VULM7</name>
<dbReference type="NCBIfam" id="TIGR01896">
    <property type="entry name" value="cas_AF1879"/>
    <property type="match status" value="1"/>
</dbReference>
<dbReference type="GeneID" id="10289053"/>
<dbReference type="InterPro" id="IPR009260">
    <property type="entry name" value="CRISPR-ass_Csa1"/>
</dbReference>
<dbReference type="Pfam" id="PF06023">
    <property type="entry name" value="Csa1"/>
    <property type="match status" value="1"/>
</dbReference>
<keyword evidence="2" id="KW-1185">Reference proteome</keyword>
<evidence type="ECO:0000313" key="2">
    <source>
        <dbReference type="Proteomes" id="UP000007485"/>
    </source>
</evidence>
<evidence type="ECO:0000313" key="1">
    <source>
        <dbReference type="EMBL" id="ADY01606.1"/>
    </source>
</evidence>
<dbReference type="AlphaFoldDB" id="F0QT17"/>